<reference evidence="2 3" key="1">
    <citation type="journal article" date="2016" name="Mol. Biol. Evol.">
        <title>Comparative Genomics of Early-Diverging Mushroom-Forming Fungi Provides Insights into the Origins of Lignocellulose Decay Capabilities.</title>
        <authorList>
            <person name="Nagy L.G."/>
            <person name="Riley R."/>
            <person name="Tritt A."/>
            <person name="Adam C."/>
            <person name="Daum C."/>
            <person name="Floudas D."/>
            <person name="Sun H."/>
            <person name="Yadav J.S."/>
            <person name="Pangilinan J."/>
            <person name="Larsson K.H."/>
            <person name="Matsuura K."/>
            <person name="Barry K."/>
            <person name="Labutti K."/>
            <person name="Kuo R."/>
            <person name="Ohm R.A."/>
            <person name="Bhattacharya S.S."/>
            <person name="Shirouzu T."/>
            <person name="Yoshinaga Y."/>
            <person name="Martin F.M."/>
            <person name="Grigoriev I.V."/>
            <person name="Hibbett D.S."/>
        </authorList>
    </citation>
    <scope>NUCLEOTIDE SEQUENCE [LARGE SCALE GENOMIC DNA]</scope>
    <source>
        <strain evidence="2 3">CBS 109695</strain>
    </source>
</reference>
<dbReference type="OrthoDB" id="2758165at2759"/>
<dbReference type="EMBL" id="KV417990">
    <property type="protein sequence ID" value="KZP03876.1"/>
    <property type="molecule type" value="Genomic_DNA"/>
</dbReference>
<organism evidence="2 3">
    <name type="scientific">Athelia psychrophila</name>
    <dbReference type="NCBI Taxonomy" id="1759441"/>
    <lineage>
        <taxon>Eukaryota</taxon>
        <taxon>Fungi</taxon>
        <taxon>Dikarya</taxon>
        <taxon>Basidiomycota</taxon>
        <taxon>Agaricomycotina</taxon>
        <taxon>Agaricomycetes</taxon>
        <taxon>Agaricomycetidae</taxon>
        <taxon>Atheliales</taxon>
        <taxon>Atheliaceae</taxon>
        <taxon>Athelia</taxon>
    </lineage>
</organism>
<evidence type="ECO:0000313" key="3">
    <source>
        <dbReference type="Proteomes" id="UP000076532"/>
    </source>
</evidence>
<dbReference type="AlphaFoldDB" id="A0A167UEV7"/>
<name>A0A167UEV7_9AGAM</name>
<keyword evidence="3" id="KW-1185">Reference proteome</keyword>
<feature type="region of interest" description="Disordered" evidence="1">
    <location>
        <begin position="1"/>
        <end position="30"/>
    </location>
</feature>
<proteinExistence type="predicted"/>
<evidence type="ECO:0000256" key="1">
    <source>
        <dbReference type="SAM" id="MobiDB-lite"/>
    </source>
</evidence>
<dbReference type="Proteomes" id="UP000076532">
    <property type="component" value="Unassembled WGS sequence"/>
</dbReference>
<gene>
    <name evidence="2" type="ORF">FIBSPDRAFT_448767</name>
</gene>
<evidence type="ECO:0000313" key="2">
    <source>
        <dbReference type="EMBL" id="KZP03876.1"/>
    </source>
</evidence>
<accession>A0A167UEV7</accession>
<sequence>MDTTSDGHVTHDSEPAEDNETVSEDGSARSAVSSRLSLDVPFAAHMLPGRGRRLRAVLPVICIADESNIYPLLTSALYQRRVWNIDEPVIGLVISRTGTAGQVYLAWLDAQSEEADGLFAPLSDILL</sequence>
<protein>
    <submittedName>
        <fullName evidence="2">Uncharacterized protein</fullName>
    </submittedName>
</protein>